<dbReference type="PANTHER" id="PTHR34605">
    <property type="entry name" value="PHAGE_INTEGRASE DOMAIN-CONTAINING PROTEIN"/>
    <property type="match status" value="1"/>
</dbReference>
<keyword evidence="2" id="KW-0233">DNA recombination</keyword>
<evidence type="ECO:0000256" key="2">
    <source>
        <dbReference type="ARBA" id="ARBA00023172"/>
    </source>
</evidence>
<reference evidence="3 4" key="1">
    <citation type="journal article" date="2020" name="ISME J.">
        <title>Uncovering the hidden diversity of litter-decomposition mechanisms in mushroom-forming fungi.</title>
        <authorList>
            <person name="Floudas D."/>
            <person name="Bentzer J."/>
            <person name="Ahren D."/>
            <person name="Johansson T."/>
            <person name="Persson P."/>
            <person name="Tunlid A."/>
        </authorList>
    </citation>
    <scope>NUCLEOTIDE SEQUENCE [LARGE SCALE GENOMIC DNA]</scope>
    <source>
        <strain evidence="3 4">CBS 175.51</strain>
    </source>
</reference>
<dbReference type="InterPro" id="IPR052925">
    <property type="entry name" value="Phage_Integrase-like_Recomb"/>
</dbReference>
<dbReference type="GO" id="GO:0006310">
    <property type="term" value="P:DNA recombination"/>
    <property type="evidence" value="ECO:0007669"/>
    <property type="project" value="UniProtKB-KW"/>
</dbReference>
<evidence type="ECO:0000313" key="4">
    <source>
        <dbReference type="Proteomes" id="UP000541558"/>
    </source>
</evidence>
<dbReference type="GO" id="GO:0015074">
    <property type="term" value="P:DNA integration"/>
    <property type="evidence" value="ECO:0007669"/>
    <property type="project" value="InterPro"/>
</dbReference>
<dbReference type="PANTHER" id="PTHR34605:SF3">
    <property type="entry name" value="P CELL-TYPE AGGLUTINATION PROTEIN MAP4-LIKE-RELATED"/>
    <property type="match status" value="1"/>
</dbReference>
<dbReference type="Gene3D" id="1.10.150.130">
    <property type="match status" value="1"/>
</dbReference>
<dbReference type="Gene3D" id="1.10.443.10">
    <property type="entry name" value="Intergrase catalytic core"/>
    <property type="match status" value="1"/>
</dbReference>
<gene>
    <name evidence="3" type="ORF">D9611_015023</name>
</gene>
<dbReference type="GO" id="GO:0003677">
    <property type="term" value="F:DNA binding"/>
    <property type="evidence" value="ECO:0007669"/>
    <property type="project" value="UniProtKB-KW"/>
</dbReference>
<dbReference type="SUPFAM" id="SSF56349">
    <property type="entry name" value="DNA breaking-rejoining enzymes"/>
    <property type="match status" value="1"/>
</dbReference>
<comment type="caution">
    <text evidence="3">The sequence shown here is derived from an EMBL/GenBank/DDBJ whole genome shotgun (WGS) entry which is preliminary data.</text>
</comment>
<organism evidence="3 4">
    <name type="scientific">Ephemerocybe angulata</name>
    <dbReference type="NCBI Taxonomy" id="980116"/>
    <lineage>
        <taxon>Eukaryota</taxon>
        <taxon>Fungi</taxon>
        <taxon>Dikarya</taxon>
        <taxon>Basidiomycota</taxon>
        <taxon>Agaricomycotina</taxon>
        <taxon>Agaricomycetes</taxon>
        <taxon>Agaricomycetidae</taxon>
        <taxon>Agaricales</taxon>
        <taxon>Agaricineae</taxon>
        <taxon>Psathyrellaceae</taxon>
        <taxon>Ephemerocybe</taxon>
    </lineage>
</organism>
<dbReference type="OrthoDB" id="2678913at2759"/>
<protein>
    <recommendedName>
        <fullName evidence="5">Tyr recombinase domain-containing protein</fullName>
    </recommendedName>
</protein>
<evidence type="ECO:0000256" key="1">
    <source>
        <dbReference type="ARBA" id="ARBA00023125"/>
    </source>
</evidence>
<dbReference type="InterPro" id="IPR011010">
    <property type="entry name" value="DNA_brk_join_enz"/>
</dbReference>
<dbReference type="EMBL" id="JAACJK010000022">
    <property type="protein sequence ID" value="KAF5337948.1"/>
    <property type="molecule type" value="Genomic_DNA"/>
</dbReference>
<proteinExistence type="predicted"/>
<accession>A0A8H5FIS7</accession>
<name>A0A8H5FIS7_9AGAR</name>
<dbReference type="Proteomes" id="UP000541558">
    <property type="component" value="Unassembled WGS sequence"/>
</dbReference>
<dbReference type="AlphaFoldDB" id="A0A8H5FIS7"/>
<dbReference type="InterPro" id="IPR013762">
    <property type="entry name" value="Integrase-like_cat_sf"/>
</dbReference>
<sequence length="338" mass="37470">MLAMTWSRATRRTYGAGLLDFHVFCDLQIPPVPESQRAPVSMGLLLEFLSSCAGMYSGSTAKNYIYGVRAWHTTHAIPWRVNEIQLSAALTAIEKMTPPSSRRPKRPPVTVDYIEKLAPFFNLASPFDAAVFAALTTTFWSLARLGEFTVNPDKGPFSPDTHVTRSGVSSESCVGRLGLPVTTFFLPTTKTAPVHGERVQWSRQQGPSDPQAALDAHLAVNDPGPNDHLFAWRSKGHLKPLERSVFLRRVNQAAKKAGLSRMQGHSLRIGGVLEFLLRGIPFDVVKALGRWASDAFTLYLRESAAILAPYIQDTPILATFSSRSSVSRCRRAYVRRRF</sequence>
<dbReference type="SUPFAM" id="SSF47823">
    <property type="entry name" value="lambda integrase-like, N-terminal domain"/>
    <property type="match status" value="1"/>
</dbReference>
<evidence type="ECO:0000313" key="3">
    <source>
        <dbReference type="EMBL" id="KAF5337948.1"/>
    </source>
</evidence>
<evidence type="ECO:0008006" key="5">
    <source>
        <dbReference type="Google" id="ProtNLM"/>
    </source>
</evidence>
<keyword evidence="4" id="KW-1185">Reference proteome</keyword>
<keyword evidence="1" id="KW-0238">DNA-binding</keyword>
<dbReference type="InterPro" id="IPR010998">
    <property type="entry name" value="Integrase_recombinase_N"/>
</dbReference>